<dbReference type="PANTHER" id="PTHR31923:SF3">
    <property type="entry name" value="BSD DOMAIN-CONTAINING PROTEIN"/>
    <property type="match status" value="1"/>
</dbReference>
<accession>A0A2P2MRK5</accession>
<protein>
    <submittedName>
        <fullName evidence="1">Uncharacterized protein</fullName>
    </submittedName>
</protein>
<sequence>MDWSSWFRRNLLKNSGSKSTQNPHKPDQLNQPRQVILTEEEEQFGVTQQLLDHIKSFTLDIFKNFPLADAGSAGVAYCDETPTATTSANVRKDLSEWQQRHAVLVLSRAQV</sequence>
<reference evidence="1" key="1">
    <citation type="submission" date="2018-02" db="EMBL/GenBank/DDBJ databases">
        <title>Rhizophora mucronata_Transcriptome.</title>
        <authorList>
            <person name="Meera S.P."/>
            <person name="Sreeshan A."/>
            <person name="Augustine A."/>
        </authorList>
    </citation>
    <scope>NUCLEOTIDE SEQUENCE</scope>
    <source>
        <tissue evidence="1">Leaf</tissue>
    </source>
</reference>
<proteinExistence type="predicted"/>
<name>A0A2P2MRK5_RHIMU</name>
<dbReference type="AlphaFoldDB" id="A0A2P2MRK5"/>
<organism evidence="1">
    <name type="scientific">Rhizophora mucronata</name>
    <name type="common">Asiatic mangrove</name>
    <dbReference type="NCBI Taxonomy" id="61149"/>
    <lineage>
        <taxon>Eukaryota</taxon>
        <taxon>Viridiplantae</taxon>
        <taxon>Streptophyta</taxon>
        <taxon>Embryophyta</taxon>
        <taxon>Tracheophyta</taxon>
        <taxon>Spermatophyta</taxon>
        <taxon>Magnoliopsida</taxon>
        <taxon>eudicotyledons</taxon>
        <taxon>Gunneridae</taxon>
        <taxon>Pentapetalae</taxon>
        <taxon>rosids</taxon>
        <taxon>fabids</taxon>
        <taxon>Malpighiales</taxon>
        <taxon>Rhizophoraceae</taxon>
        <taxon>Rhizophora</taxon>
    </lineage>
</organism>
<evidence type="ECO:0000313" key="1">
    <source>
        <dbReference type="EMBL" id="MBX32835.1"/>
    </source>
</evidence>
<dbReference type="PANTHER" id="PTHR31923">
    <property type="entry name" value="BSD DOMAIN-CONTAINING PROTEIN"/>
    <property type="match status" value="1"/>
</dbReference>
<dbReference type="EMBL" id="GGEC01052351">
    <property type="protein sequence ID" value="MBX32835.1"/>
    <property type="molecule type" value="Transcribed_RNA"/>
</dbReference>